<dbReference type="InterPro" id="IPR006597">
    <property type="entry name" value="Sel1-like"/>
</dbReference>
<protein>
    <submittedName>
        <fullName evidence="1">TPR repeat protein</fullName>
    </submittedName>
</protein>
<dbReference type="InterPro" id="IPR050767">
    <property type="entry name" value="Sel1_AlgK"/>
</dbReference>
<dbReference type="AlphaFoldDB" id="A0A369CDZ1"/>
<dbReference type="EMBL" id="QPJY01000002">
    <property type="protein sequence ID" value="RCX32272.1"/>
    <property type="molecule type" value="Genomic_DNA"/>
</dbReference>
<organism evidence="1 2">
    <name type="scientific">Thioalbus denitrificans</name>
    <dbReference type="NCBI Taxonomy" id="547122"/>
    <lineage>
        <taxon>Bacteria</taxon>
        <taxon>Pseudomonadati</taxon>
        <taxon>Pseudomonadota</taxon>
        <taxon>Gammaproteobacteria</taxon>
        <taxon>Chromatiales</taxon>
        <taxon>Ectothiorhodospiraceae</taxon>
        <taxon>Thioalbus</taxon>
    </lineage>
</organism>
<accession>A0A369CDZ1</accession>
<dbReference type="SUPFAM" id="SSF81901">
    <property type="entry name" value="HCP-like"/>
    <property type="match status" value="2"/>
</dbReference>
<dbReference type="Proteomes" id="UP000252707">
    <property type="component" value="Unassembled WGS sequence"/>
</dbReference>
<reference evidence="1 2" key="1">
    <citation type="submission" date="2018-07" db="EMBL/GenBank/DDBJ databases">
        <title>Genomic Encyclopedia of Type Strains, Phase IV (KMG-IV): sequencing the most valuable type-strain genomes for metagenomic binning, comparative biology and taxonomic classification.</title>
        <authorList>
            <person name="Goeker M."/>
        </authorList>
    </citation>
    <scope>NUCLEOTIDE SEQUENCE [LARGE SCALE GENOMIC DNA]</scope>
    <source>
        <strain evidence="1 2">DSM 26407</strain>
    </source>
</reference>
<dbReference type="SMART" id="SM00671">
    <property type="entry name" value="SEL1"/>
    <property type="match status" value="6"/>
</dbReference>
<dbReference type="PANTHER" id="PTHR11102">
    <property type="entry name" value="SEL-1-LIKE PROTEIN"/>
    <property type="match status" value="1"/>
</dbReference>
<name>A0A369CDZ1_9GAMM</name>
<keyword evidence="2" id="KW-1185">Reference proteome</keyword>
<dbReference type="Pfam" id="PF08238">
    <property type="entry name" value="Sel1"/>
    <property type="match status" value="6"/>
</dbReference>
<comment type="caution">
    <text evidence="1">The sequence shown here is derived from an EMBL/GenBank/DDBJ whole genome shotgun (WGS) entry which is preliminary data.</text>
</comment>
<dbReference type="InterPro" id="IPR011990">
    <property type="entry name" value="TPR-like_helical_dom_sf"/>
</dbReference>
<evidence type="ECO:0000313" key="1">
    <source>
        <dbReference type="EMBL" id="RCX32272.1"/>
    </source>
</evidence>
<dbReference type="Gene3D" id="1.25.40.10">
    <property type="entry name" value="Tetratricopeptide repeat domain"/>
    <property type="match status" value="2"/>
</dbReference>
<sequence length="341" mass="36130">MKLLPGIVLLLVCTVAAAGEVERRIAAARALEADAAEAGSVALIEAWRAVVALEPKNEAARQALAETAWALAAKIEAAEAIEQTHAALEYEARIVERLADTLWRTERDAEAGDGRAQLALGVFLRHGLLAEADEKKACDAYSRAAQSGVAAGQYRAALCVSADDPARALELTRQAAAGGHAAAQHLLAERLLAEQPPRTEEAFQWAERSAAQGRVSVLSLLGWMFAGGHGVKKDAVRAASLYREAAEAGSASARNNLGELYETGEGVAKDPGTAVGWYTRAAEQGYAPAQYNLARMIAGGTGVKRDDCAARGWLGRAKAQGFEIAGTMLEWMDREKRCPGK</sequence>
<evidence type="ECO:0000313" key="2">
    <source>
        <dbReference type="Proteomes" id="UP000252707"/>
    </source>
</evidence>
<gene>
    <name evidence="1" type="ORF">DFQ59_102634</name>
</gene>
<proteinExistence type="predicted"/>
<dbReference type="PANTHER" id="PTHR11102:SF160">
    <property type="entry name" value="ERAD-ASSOCIATED E3 UBIQUITIN-PROTEIN LIGASE COMPONENT HRD3"/>
    <property type="match status" value="1"/>
</dbReference>